<evidence type="ECO:0000256" key="6">
    <source>
        <dbReference type="ARBA" id="ARBA00023004"/>
    </source>
</evidence>
<keyword evidence="5 7" id="KW-0560">Oxidoreductase</keyword>
<evidence type="ECO:0000256" key="5">
    <source>
        <dbReference type="ARBA" id="ARBA00023002"/>
    </source>
</evidence>
<evidence type="ECO:0000256" key="4">
    <source>
        <dbReference type="ARBA" id="ARBA00022964"/>
    </source>
</evidence>
<evidence type="ECO:0000256" key="3">
    <source>
        <dbReference type="ARBA" id="ARBA00022723"/>
    </source>
</evidence>
<comment type="cofactor">
    <cofactor evidence="7">
        <name>Fe cation</name>
        <dbReference type="ChEBI" id="CHEBI:24875"/>
    </cofactor>
    <text evidence="7">Binds 1 Fe cation per subunit.</text>
</comment>
<reference evidence="8 9" key="1">
    <citation type="submission" date="2024-07" db="EMBL/GenBank/DDBJ databases">
        <title>Section-level genome sequencing and comparative genomics of Aspergillus sections Usti and Cavernicolus.</title>
        <authorList>
            <consortium name="Lawrence Berkeley National Laboratory"/>
            <person name="Nybo J.L."/>
            <person name="Vesth T.C."/>
            <person name="Theobald S."/>
            <person name="Frisvad J.C."/>
            <person name="Larsen T.O."/>
            <person name="Kjaerboelling I."/>
            <person name="Rothschild-Mancinelli K."/>
            <person name="Lyhne E.K."/>
            <person name="Kogle M.E."/>
            <person name="Barry K."/>
            <person name="Clum A."/>
            <person name="Na H."/>
            <person name="Ledsgaard L."/>
            <person name="Lin J."/>
            <person name="Lipzen A."/>
            <person name="Kuo A."/>
            <person name="Riley R."/>
            <person name="Mondo S."/>
            <person name="Labutti K."/>
            <person name="Haridas S."/>
            <person name="Pangalinan J."/>
            <person name="Salamov A.A."/>
            <person name="Simmons B.A."/>
            <person name="Magnuson J.K."/>
            <person name="Chen J."/>
            <person name="Drula E."/>
            <person name="Henrissat B."/>
            <person name="Wiebenga A."/>
            <person name="Lubbers R.J."/>
            <person name="Gomes A.C."/>
            <person name="Makela M.R."/>
            <person name="Stajich J."/>
            <person name="Grigoriev I.V."/>
            <person name="Mortensen U.H."/>
            <person name="De Vries R.P."/>
            <person name="Baker S.E."/>
            <person name="Andersen M.R."/>
        </authorList>
    </citation>
    <scope>NUCLEOTIDE SEQUENCE [LARGE SCALE GENOMIC DNA]</scope>
    <source>
        <strain evidence="8 9">CBS 209.92</strain>
    </source>
</reference>
<dbReference type="EC" id="1.13.11.20" evidence="2 7"/>
<dbReference type="EMBL" id="JBFTWV010000285">
    <property type="protein sequence ID" value="KAL2782991.1"/>
    <property type="molecule type" value="Genomic_DNA"/>
</dbReference>
<name>A0ABR4FIC4_9EURO</name>
<dbReference type="SUPFAM" id="SSF51182">
    <property type="entry name" value="RmlC-like cupins"/>
    <property type="match status" value="1"/>
</dbReference>
<dbReference type="InterPro" id="IPR014710">
    <property type="entry name" value="RmlC-like_jellyroll"/>
</dbReference>
<dbReference type="CDD" id="cd10548">
    <property type="entry name" value="cupin_CDO"/>
    <property type="match status" value="1"/>
</dbReference>
<sequence length="223" mass="24782">MMSVLFSSTVPVHEKLGHRHEQLSSTYSLDNLVRDIKTYLGSTSGISSSEVDSDYLISLIKKYEASEGGWARYYHNDPSKNYTRNAIEDINHKANILLLVWNPQKGSPIHDHANAHCIMKVLAGNLTETVYDAPKKGSDGSEPLKIKSETTHSTNDVTYIADDIGLHRVHNPHPTKVGVSLHLYTPPNAADYGYHIFDEATGKSSYVPQARAILRPKIPEEST</sequence>
<keyword evidence="9" id="KW-1185">Reference proteome</keyword>
<comment type="catalytic activity">
    <reaction evidence="7">
        <text>L-cysteine + O2 = 3-sulfino-L-alanine + H(+)</text>
        <dbReference type="Rhea" id="RHEA:20441"/>
        <dbReference type="ChEBI" id="CHEBI:15378"/>
        <dbReference type="ChEBI" id="CHEBI:15379"/>
        <dbReference type="ChEBI" id="CHEBI:35235"/>
        <dbReference type="ChEBI" id="CHEBI:61085"/>
        <dbReference type="EC" id="1.13.11.20"/>
    </reaction>
</comment>
<dbReference type="InterPro" id="IPR011051">
    <property type="entry name" value="RmlC_Cupin_sf"/>
</dbReference>
<dbReference type="InterPro" id="IPR010300">
    <property type="entry name" value="CDO_1"/>
</dbReference>
<keyword evidence="6 7" id="KW-0408">Iron</keyword>
<dbReference type="Proteomes" id="UP001610563">
    <property type="component" value="Unassembled WGS sequence"/>
</dbReference>
<comment type="caution">
    <text evidence="8">The sequence shown here is derived from an EMBL/GenBank/DDBJ whole genome shotgun (WGS) entry which is preliminary data.</text>
</comment>
<dbReference type="PANTHER" id="PTHR12918">
    <property type="entry name" value="CYSTEINE DIOXYGENASE"/>
    <property type="match status" value="1"/>
</dbReference>
<protein>
    <recommendedName>
        <fullName evidence="2 7">Cysteine dioxygenase</fullName>
        <ecNumber evidence="2 7">1.13.11.20</ecNumber>
    </recommendedName>
</protein>
<evidence type="ECO:0000256" key="1">
    <source>
        <dbReference type="ARBA" id="ARBA00006622"/>
    </source>
</evidence>
<evidence type="ECO:0000256" key="2">
    <source>
        <dbReference type="ARBA" id="ARBA00013133"/>
    </source>
</evidence>
<accession>A0ABR4FIC4</accession>
<dbReference type="Gene3D" id="2.60.120.10">
    <property type="entry name" value="Jelly Rolls"/>
    <property type="match status" value="1"/>
</dbReference>
<evidence type="ECO:0000313" key="8">
    <source>
        <dbReference type="EMBL" id="KAL2782991.1"/>
    </source>
</evidence>
<evidence type="ECO:0000313" key="9">
    <source>
        <dbReference type="Proteomes" id="UP001610563"/>
    </source>
</evidence>
<gene>
    <name evidence="8" type="ORF">BJX66DRAFT_319350</name>
</gene>
<keyword evidence="3 7" id="KW-0479">Metal-binding</keyword>
<organism evidence="8 9">
    <name type="scientific">Aspergillus keveii</name>
    <dbReference type="NCBI Taxonomy" id="714993"/>
    <lineage>
        <taxon>Eukaryota</taxon>
        <taxon>Fungi</taxon>
        <taxon>Dikarya</taxon>
        <taxon>Ascomycota</taxon>
        <taxon>Pezizomycotina</taxon>
        <taxon>Eurotiomycetes</taxon>
        <taxon>Eurotiomycetidae</taxon>
        <taxon>Eurotiales</taxon>
        <taxon>Aspergillaceae</taxon>
        <taxon>Aspergillus</taxon>
        <taxon>Aspergillus subgen. Nidulantes</taxon>
    </lineage>
</organism>
<keyword evidence="4 7" id="KW-0223">Dioxygenase</keyword>
<dbReference type="Pfam" id="PF05995">
    <property type="entry name" value="CDO_I"/>
    <property type="match status" value="1"/>
</dbReference>
<comment type="similarity">
    <text evidence="1 7">Belongs to the cysteine dioxygenase family.</text>
</comment>
<evidence type="ECO:0000256" key="7">
    <source>
        <dbReference type="RuleBase" id="RU366010"/>
    </source>
</evidence>
<proteinExistence type="inferred from homology"/>
<dbReference type="PANTHER" id="PTHR12918:SF1">
    <property type="entry name" value="CYSTEINE DIOXYGENASE TYPE 1"/>
    <property type="match status" value="1"/>
</dbReference>